<dbReference type="RefSeq" id="XP_026299095.1">
    <property type="nucleotide sequence ID" value="XM_026443310.1"/>
</dbReference>
<dbReference type="Proteomes" id="UP000005203">
    <property type="component" value="Linkage group LG10"/>
</dbReference>
<dbReference type="GO" id="GO:0005667">
    <property type="term" value="C:transcription regulator complex"/>
    <property type="evidence" value="ECO:0007669"/>
    <property type="project" value="TreeGrafter"/>
</dbReference>
<evidence type="ECO:0000256" key="2">
    <source>
        <dbReference type="SAM" id="MobiDB-lite"/>
    </source>
</evidence>
<feature type="compositionally biased region" description="Low complexity" evidence="2">
    <location>
        <begin position="929"/>
        <end position="946"/>
    </location>
</feature>
<dbReference type="OrthoDB" id="2434995at2759"/>
<evidence type="ECO:0000313" key="5">
    <source>
        <dbReference type="Proteomes" id="UP000005203"/>
    </source>
</evidence>
<dbReference type="GO" id="GO:0003712">
    <property type="term" value="F:transcription coregulator activity"/>
    <property type="evidence" value="ECO:0007669"/>
    <property type="project" value="TreeGrafter"/>
</dbReference>
<feature type="compositionally biased region" description="Polar residues" evidence="2">
    <location>
        <begin position="965"/>
        <end position="980"/>
    </location>
</feature>
<feature type="domain" description="Fibronectin type-III" evidence="3">
    <location>
        <begin position="1220"/>
        <end position="1321"/>
    </location>
</feature>
<dbReference type="RefSeq" id="XP_006562889.1">
    <property type="nucleotide sequence ID" value="XM_006562826.3"/>
</dbReference>
<evidence type="ECO:0000256" key="1">
    <source>
        <dbReference type="SAM" id="Coils"/>
    </source>
</evidence>
<dbReference type="GO" id="GO:0006355">
    <property type="term" value="P:regulation of DNA-templated transcription"/>
    <property type="evidence" value="ECO:0007669"/>
    <property type="project" value="TreeGrafter"/>
</dbReference>
<keyword evidence="5" id="KW-1185">Reference proteome</keyword>
<evidence type="ECO:0000259" key="3">
    <source>
        <dbReference type="PROSITE" id="PS50853"/>
    </source>
</evidence>
<dbReference type="EnsemblMetazoa" id="XM_006562826">
    <property type="protein sequence ID" value="XP_006562889"/>
    <property type="gene ID" value="LOC100577401"/>
</dbReference>
<dbReference type="InterPro" id="IPR036116">
    <property type="entry name" value="FN3_sf"/>
</dbReference>
<accession>A0A7M7GPV8</accession>
<gene>
    <name evidence="6 7" type="primary">LOC100577401</name>
</gene>
<dbReference type="KEGG" id="ame:100577401"/>
<accession>A0A8B8H521</accession>
<feature type="coiled-coil region" evidence="1">
    <location>
        <begin position="451"/>
        <end position="478"/>
    </location>
</feature>
<dbReference type="InterPro" id="IPR056565">
    <property type="entry name" value="Fn3_ATF7IP"/>
</dbReference>
<dbReference type="PANTHER" id="PTHR23210:SF26">
    <property type="entry name" value="ACTIVATING TRANSCRIPTION FACTOR 7-INTERACTING PROTEIN 1"/>
    <property type="match status" value="1"/>
</dbReference>
<evidence type="ECO:0000313" key="7">
    <source>
        <dbReference type="RefSeq" id="XP_026299095.1"/>
    </source>
</evidence>
<evidence type="ECO:0000313" key="4">
    <source>
        <dbReference type="EnsemblMetazoa" id="XP_026299095"/>
    </source>
</evidence>
<dbReference type="Gene3D" id="2.60.40.10">
    <property type="entry name" value="Immunoglobulins"/>
    <property type="match status" value="1"/>
</dbReference>
<dbReference type="EnsemblMetazoa" id="XM_026443310">
    <property type="protein sequence ID" value="XP_026299095"/>
    <property type="gene ID" value="LOC100577401"/>
</dbReference>
<dbReference type="GeneID" id="100577401"/>
<accession>A0A8B6YXL9</accession>
<dbReference type="SUPFAM" id="SSF49265">
    <property type="entry name" value="Fibronectin type III"/>
    <property type="match status" value="1"/>
</dbReference>
<dbReference type="CTD" id="36133"/>
<dbReference type="InterPro" id="IPR003961">
    <property type="entry name" value="FN3_dom"/>
</dbReference>
<dbReference type="PANTHER" id="PTHR23210">
    <property type="entry name" value="ACTIVATING TRANSCRIPTION FACTOR 7 INTERACTING PROTEIN"/>
    <property type="match status" value="1"/>
</dbReference>
<keyword evidence="1" id="KW-0175">Coiled coil</keyword>
<sequence>MCYTFYEMETLRSDTLHTSESVHSLPCINTHHTDELSKEKEEELLYGTGDDGDEEDALSDDSMRLRLSDDDEIETEDILTPVLNNQENELKTNKIETTSEDMEISPEKNIKNNTNIKKINQEEQCSDNDSMDEKIVIDYERIIKKSENENELIKHQTINTPRLWPNYELHWRYPRSPNGRPFRSVSHTYNRFRSRGRYRLQSYDFRFHNAFLPFERGRGNGTYNSYNRSIYGNRQQKKSFKSNAMQKQNSPIKFDQNLESSLYKNVFSKTQVDNDVKIIKIEDHETINEDNTLCNESSININKNDSNQSLDKEIGDIIAKDSKKENFVNSVDNSLELKHKLEENMKIIQCKDKNKDILIHALNDNSVVKFTNSTINSHDNNIDNIKLIENNINNADVDSNSNNFSVSNNSKIIESLNIVTYKHNEYKNIEHTKENNVSNQKQEEIFKMTINESGETNINKLEKQNSNKNQELTYVNQDIENNYRITDLDILNEKEMINNESIVNKGITNHKTNEIFTNKEEISLENMKSNKEIIKTTITVSNDLSNENDNEIKVIQNVTTEKSVNNSEKCDNQILKTNINSTNSIKVNEFISSEDQVTQSKIDLLKQNENENDIKSMSKENSVISSTNITANLNENIKLILNENSLSNTKLQNDSLDFKEKDNSGDSDKIIAEPIITQKKKRRTKKMITIAQGTISEEDKQVKESGRQKRRTAKNAEEIIRKKFLNYDSDLESSDGSEKFVVVNYKMNQDACPLSPPSLKRTYSDTNSTILNGNIKKIKINSEACDELKTQENNSENIKKLNYVHKFFQRDLNEKLPKLKQEELEELLIQKIVETITMRDEIGKLREQARISEKNQEVMRAKCQQLAKQIKDFEMVLSRNAADRRANNDKSTPPIKINRSVGLQVNFMTDHGMQNLRQLQQNSNLKSLHLSSNNNISNTSINETNNAASPRKGIKVRSPRRTESIIGQNPVVPQNHTQSPNIMTTITPAALVVAKPVDTQHSLTLSNQSNVQQIMSNQSQQSQQAIVLNGKFPNQISRQGSTTTNVVKSHTNDLIDLTDEEEKSKATGVPVVTTTITDQQVNLAQKTQQPCFQRVIQTIPGNVAITSQPPSIRVVQPASQPTPTALVNNMNAPRLTYVMQSGVGPTRQLLIAPNSSPIRPVTSCRASFSTLTYKTGISTIANGTVRVLTTPATSSVQLNKHPAPLPDIHNYAVNPLLKLPPPAPSLKISKVAHGIVLSWNMNLSEKYADIVSYQLYAYQEIAGIPPNTSLWKKVGDVRALPLPMACTLTQFSEGNNYYFAVRAVDTHSRKGQYSLPGNISL</sequence>
<dbReference type="SMART" id="SM00060">
    <property type="entry name" value="FN3"/>
    <property type="match status" value="1"/>
</dbReference>
<organism evidence="4">
    <name type="scientific">Apis mellifera</name>
    <name type="common">Honeybee</name>
    <dbReference type="NCBI Taxonomy" id="7460"/>
    <lineage>
        <taxon>Eukaryota</taxon>
        <taxon>Metazoa</taxon>
        <taxon>Ecdysozoa</taxon>
        <taxon>Arthropoda</taxon>
        <taxon>Hexapoda</taxon>
        <taxon>Insecta</taxon>
        <taxon>Pterygota</taxon>
        <taxon>Neoptera</taxon>
        <taxon>Endopterygota</taxon>
        <taxon>Hymenoptera</taxon>
        <taxon>Apocrita</taxon>
        <taxon>Aculeata</taxon>
        <taxon>Apoidea</taxon>
        <taxon>Anthophila</taxon>
        <taxon>Apidae</taxon>
        <taxon>Apis</taxon>
    </lineage>
</organism>
<dbReference type="InterPro" id="IPR026085">
    <property type="entry name" value="ATF7-int"/>
</dbReference>
<reference evidence="6 7" key="2">
    <citation type="submission" date="2025-04" db="UniProtKB">
        <authorList>
            <consortium name="RefSeq"/>
        </authorList>
    </citation>
    <scope>IDENTIFICATION</scope>
    <source>
        <strain evidence="6 7">DH4</strain>
        <tissue evidence="6 7">Whole body</tissue>
    </source>
</reference>
<reference evidence="4" key="1">
    <citation type="submission" date="2021-01" db="UniProtKB">
        <authorList>
            <consortium name="EnsemblMetazoa"/>
        </authorList>
    </citation>
    <scope>IDENTIFICATION</scope>
    <source>
        <strain evidence="4">DH4</strain>
    </source>
</reference>
<protein>
    <recommendedName>
        <fullName evidence="3">Fibronectin type-III domain-containing protein</fullName>
    </recommendedName>
</protein>
<proteinExistence type="predicted"/>
<evidence type="ECO:0000313" key="6">
    <source>
        <dbReference type="RefSeq" id="XP_006562889.1"/>
    </source>
</evidence>
<feature type="region of interest" description="Disordered" evidence="2">
    <location>
        <begin position="929"/>
        <end position="980"/>
    </location>
</feature>
<dbReference type="GO" id="GO:0005634">
    <property type="term" value="C:nucleus"/>
    <property type="evidence" value="ECO:0007669"/>
    <property type="project" value="TreeGrafter"/>
</dbReference>
<dbReference type="Pfam" id="PF16794">
    <property type="entry name" value="fn3_4"/>
    <property type="match status" value="1"/>
</dbReference>
<name>A0A7M7MPL2_APIME</name>
<dbReference type="PROSITE" id="PS50853">
    <property type="entry name" value="FN3"/>
    <property type="match status" value="1"/>
</dbReference>
<dbReference type="InterPro" id="IPR013783">
    <property type="entry name" value="Ig-like_fold"/>
</dbReference>
<accession>A0A7M7MPL2</accession>